<dbReference type="InterPro" id="IPR015424">
    <property type="entry name" value="PyrdxlP-dep_Trfase"/>
</dbReference>
<feature type="domain" description="Aromatic amino acid beta-eliminating lyase/threonine aldolase" evidence="7">
    <location>
        <begin position="13"/>
        <end position="296"/>
    </location>
</feature>
<dbReference type="GO" id="GO:0005829">
    <property type="term" value="C:cytosol"/>
    <property type="evidence" value="ECO:0007669"/>
    <property type="project" value="TreeGrafter"/>
</dbReference>
<dbReference type="InterPro" id="IPR001597">
    <property type="entry name" value="ArAA_b-elim_lyase/Thr_aldolase"/>
</dbReference>
<evidence type="ECO:0000256" key="5">
    <source>
        <dbReference type="ARBA" id="ARBA00023239"/>
    </source>
</evidence>
<dbReference type="PANTHER" id="PTHR48097:SF9">
    <property type="entry name" value="L-THREONINE ALDOLASE"/>
    <property type="match status" value="1"/>
</dbReference>
<dbReference type="Proteomes" id="UP000278222">
    <property type="component" value="Unassembled WGS sequence"/>
</dbReference>
<evidence type="ECO:0000256" key="1">
    <source>
        <dbReference type="ARBA" id="ARBA00001933"/>
    </source>
</evidence>
<gene>
    <name evidence="8" type="ORF">EDC65_3708</name>
</gene>
<reference evidence="8 9" key="1">
    <citation type="submission" date="2018-11" db="EMBL/GenBank/DDBJ databases">
        <title>Genomic Encyclopedia of Type Strains, Phase IV (KMG-IV): sequencing the most valuable type-strain genomes for metagenomic binning, comparative biology and taxonomic classification.</title>
        <authorList>
            <person name="Goeker M."/>
        </authorList>
    </citation>
    <scope>NUCLEOTIDE SEQUENCE [LARGE SCALE GENOMIC DNA]</scope>
    <source>
        <strain evidence="8 9">DSM 5900</strain>
    </source>
</reference>
<dbReference type="OrthoDB" id="9774495at2"/>
<comment type="cofactor">
    <cofactor evidence="1">
        <name>pyridoxal 5'-phosphate</name>
        <dbReference type="ChEBI" id="CHEBI:597326"/>
    </cofactor>
</comment>
<feature type="modified residue" description="N6-(pyridoxal phosphate)lysine" evidence="6">
    <location>
        <position position="209"/>
    </location>
</feature>
<dbReference type="Gene3D" id="3.40.640.10">
    <property type="entry name" value="Type I PLP-dependent aspartate aminotransferase-like (Major domain)"/>
    <property type="match status" value="1"/>
</dbReference>
<dbReference type="PANTHER" id="PTHR48097">
    <property type="entry name" value="L-THREONINE ALDOLASE-RELATED"/>
    <property type="match status" value="1"/>
</dbReference>
<accession>A0A3N1KYW5</accession>
<evidence type="ECO:0000256" key="4">
    <source>
        <dbReference type="ARBA" id="ARBA00022898"/>
    </source>
</evidence>
<proteinExistence type="inferred from homology"/>
<comment type="similarity">
    <text evidence="2">Belongs to the threonine aldolase family.</text>
</comment>
<comment type="caution">
    <text evidence="8">The sequence shown here is derived from an EMBL/GenBank/DDBJ whole genome shotgun (WGS) entry which is preliminary data.</text>
</comment>
<dbReference type="AlphaFoldDB" id="A0A3N1KYW5"/>
<dbReference type="NCBIfam" id="NF041359">
    <property type="entry name" value="GntG_guanitoxin"/>
    <property type="match status" value="1"/>
</dbReference>
<evidence type="ECO:0000313" key="8">
    <source>
        <dbReference type="EMBL" id="ROP84357.1"/>
    </source>
</evidence>
<dbReference type="Pfam" id="PF01212">
    <property type="entry name" value="Beta_elim_lyase"/>
    <property type="match status" value="1"/>
</dbReference>
<dbReference type="GO" id="GO:0006567">
    <property type="term" value="P:L-threonine catabolic process"/>
    <property type="evidence" value="ECO:0007669"/>
    <property type="project" value="TreeGrafter"/>
</dbReference>
<dbReference type="PIRSF" id="PIRSF017617">
    <property type="entry name" value="Thr_aldolase"/>
    <property type="match status" value="1"/>
</dbReference>
<organism evidence="8 9">
    <name type="scientific">Stella humosa</name>
    <dbReference type="NCBI Taxonomy" id="94"/>
    <lineage>
        <taxon>Bacteria</taxon>
        <taxon>Pseudomonadati</taxon>
        <taxon>Pseudomonadota</taxon>
        <taxon>Alphaproteobacteria</taxon>
        <taxon>Rhodospirillales</taxon>
        <taxon>Stellaceae</taxon>
        <taxon>Stella</taxon>
    </lineage>
</organism>
<dbReference type="FunFam" id="3.90.1150.10:FF:000041">
    <property type="entry name" value="Low-specificity L-threonine aldolase"/>
    <property type="match status" value="1"/>
</dbReference>
<dbReference type="GO" id="GO:0008732">
    <property type="term" value="F:L-allo-threonine aldolase activity"/>
    <property type="evidence" value="ECO:0007669"/>
    <property type="project" value="TreeGrafter"/>
</dbReference>
<keyword evidence="9" id="KW-1185">Reference proteome</keyword>
<protein>
    <submittedName>
        <fullName evidence="8">L-threonine aldolase</fullName>
    </submittedName>
</protein>
<evidence type="ECO:0000256" key="3">
    <source>
        <dbReference type="ARBA" id="ARBA00011881"/>
    </source>
</evidence>
<name>A0A3N1KYW5_9PROT</name>
<keyword evidence="4" id="KW-0663">Pyridoxal phosphate</keyword>
<dbReference type="SUPFAM" id="SSF53383">
    <property type="entry name" value="PLP-dependent transferases"/>
    <property type="match status" value="1"/>
</dbReference>
<dbReference type="RefSeq" id="WP_123692225.1">
    <property type="nucleotide sequence ID" value="NZ_AP019700.1"/>
</dbReference>
<evidence type="ECO:0000256" key="6">
    <source>
        <dbReference type="PIRSR" id="PIRSR017617-1"/>
    </source>
</evidence>
<dbReference type="InterPro" id="IPR023603">
    <property type="entry name" value="Low_specificity_L-TA-like"/>
</dbReference>
<evidence type="ECO:0000256" key="2">
    <source>
        <dbReference type="ARBA" id="ARBA00006966"/>
    </source>
</evidence>
<dbReference type="GO" id="GO:0006545">
    <property type="term" value="P:glycine biosynthetic process"/>
    <property type="evidence" value="ECO:0007669"/>
    <property type="project" value="TreeGrafter"/>
</dbReference>
<evidence type="ECO:0000313" key="9">
    <source>
        <dbReference type="Proteomes" id="UP000278222"/>
    </source>
</evidence>
<keyword evidence="5" id="KW-0456">Lyase</keyword>
<dbReference type="EMBL" id="RJKX01000015">
    <property type="protein sequence ID" value="ROP84357.1"/>
    <property type="molecule type" value="Genomic_DNA"/>
</dbReference>
<comment type="subunit">
    <text evidence="3">Homotetramer.</text>
</comment>
<dbReference type="FunFam" id="3.40.640.10:FF:000030">
    <property type="entry name" value="Low-specificity L-threonine aldolase"/>
    <property type="match status" value="1"/>
</dbReference>
<dbReference type="InterPro" id="IPR015422">
    <property type="entry name" value="PyrdxlP-dep_Trfase_small"/>
</dbReference>
<dbReference type="InterPro" id="IPR015421">
    <property type="entry name" value="PyrdxlP-dep_Trfase_major"/>
</dbReference>
<evidence type="ECO:0000259" key="7">
    <source>
        <dbReference type="Pfam" id="PF01212"/>
    </source>
</evidence>
<sequence>MTNVQTLPRVAVDLGSDTSTRPTKAMLAAMMAAETGDEQLGEDPTTTALNERVADLLGKEAAVFMPSGTICNQIAMLVHTRPGDEVICGAGAHVYGSEGAGIAVMGGALIRPIACDRDIFDADQLTAAVRRPKMRAPRSRLVVLEQTANRGGGAVWPLAAIQSVAARAREHGLAVHMDGARLMNACVAAGVSAKDFAAPFDTAWIDLSKGLGCPVGAVLAGPRDFIEAAWVWKHRLGGALRQSGILAAAGLHALDHHVERLAVDHENARIFASLAAAIPGVRLDPQTVETNIVFLDLSATGIDTAILYRRLREQGVRIMVEGPTRMRAVTHLDVTRADVERAAAMLAQSVEAGPT</sequence>
<dbReference type="Gene3D" id="3.90.1150.10">
    <property type="entry name" value="Aspartate Aminotransferase, domain 1"/>
    <property type="match status" value="1"/>
</dbReference>